<accession>A0ABV4XN65</accession>
<keyword evidence="3" id="KW-0804">Transcription</keyword>
<dbReference type="RefSeq" id="WP_413262055.1">
    <property type="nucleotide sequence ID" value="NZ_JBHFNR010000032.1"/>
</dbReference>
<comment type="caution">
    <text evidence="5">The sequence shown here is derived from an EMBL/GenBank/DDBJ whole genome shotgun (WGS) entry which is preliminary data.</text>
</comment>
<dbReference type="Pfam" id="PF12625">
    <property type="entry name" value="Arabinose_bd"/>
    <property type="match status" value="1"/>
</dbReference>
<dbReference type="EMBL" id="JBHFNR010000032">
    <property type="protein sequence ID" value="MFB2892384.1"/>
    <property type="molecule type" value="Genomic_DNA"/>
</dbReference>
<reference evidence="5 6" key="1">
    <citation type="submission" date="2024-09" db="EMBL/GenBank/DDBJ databases">
        <title>Floridaenema gen nov. (Aerosakkonemataceae, Aerosakkonematales ord. nov., Cyanobacteria) from benthic tropical and subtropical fresh waters, with the description of four new species.</title>
        <authorList>
            <person name="Moretto J.A."/>
            <person name="Berthold D.E."/>
            <person name="Lefler F.W."/>
            <person name="Huang I.-S."/>
            <person name="Laughinghouse H. IV."/>
        </authorList>
    </citation>
    <scope>NUCLEOTIDE SEQUENCE [LARGE SCALE GENOMIC DNA]</scope>
    <source>
        <strain evidence="5 6">BLCC-F50</strain>
    </source>
</reference>
<evidence type="ECO:0000313" key="6">
    <source>
        <dbReference type="Proteomes" id="UP001576784"/>
    </source>
</evidence>
<gene>
    <name evidence="5" type="ORF">ACE1CI_05495</name>
</gene>
<proteinExistence type="predicted"/>
<dbReference type="InterPro" id="IPR018060">
    <property type="entry name" value="HTH_AraC"/>
</dbReference>
<dbReference type="SMART" id="SM00342">
    <property type="entry name" value="HTH_ARAC"/>
    <property type="match status" value="1"/>
</dbReference>
<dbReference type="Pfam" id="PF12833">
    <property type="entry name" value="HTH_18"/>
    <property type="match status" value="1"/>
</dbReference>
<evidence type="ECO:0000256" key="3">
    <source>
        <dbReference type="ARBA" id="ARBA00023163"/>
    </source>
</evidence>
<evidence type="ECO:0000256" key="2">
    <source>
        <dbReference type="ARBA" id="ARBA00023125"/>
    </source>
</evidence>
<keyword evidence="2" id="KW-0238">DNA-binding</keyword>
<name>A0ABV4XN65_9CYAN</name>
<protein>
    <submittedName>
        <fullName evidence="5">Helix-turn-helix domain-containing protein</fullName>
    </submittedName>
</protein>
<evidence type="ECO:0000256" key="1">
    <source>
        <dbReference type="ARBA" id="ARBA00023015"/>
    </source>
</evidence>
<dbReference type="PANTHER" id="PTHR47894">
    <property type="entry name" value="HTH-TYPE TRANSCRIPTIONAL REGULATOR GADX"/>
    <property type="match status" value="1"/>
</dbReference>
<dbReference type="PANTHER" id="PTHR47894:SF4">
    <property type="entry name" value="HTH-TYPE TRANSCRIPTIONAL REGULATOR GADX"/>
    <property type="match status" value="1"/>
</dbReference>
<dbReference type="PROSITE" id="PS01124">
    <property type="entry name" value="HTH_ARAC_FAMILY_2"/>
    <property type="match status" value="1"/>
</dbReference>
<dbReference type="PRINTS" id="PR00032">
    <property type="entry name" value="HTHARAC"/>
</dbReference>
<dbReference type="InterPro" id="IPR009057">
    <property type="entry name" value="Homeodomain-like_sf"/>
</dbReference>
<dbReference type="Gene3D" id="1.10.10.60">
    <property type="entry name" value="Homeodomain-like"/>
    <property type="match status" value="1"/>
</dbReference>
<sequence length="337" mass="38244">MKFIPLIRASAVLPFVKFLNHIGAPTERYLKQVHLPIVNPENSENLVPLIQTLAFGELVARKEGIENLGMVVAQKSQLSELGNYGGLLCQSLTLYEMLCKIVKLRSMLNSGAKVWLTEDSNYFWLKHQFTIPHHIQADQGQGFALTMYLNVIRLAAGSNWQPDRLYLQGSKSKNKFFLELDCLSNTQIYFHQSHNAFRFSKNLLSKPLIRSTIPFIYSDAEENLKLTAPSANLTDSLRQLILLLLPEGHPSLPIAAEASGTSIRTFQRQLEKSNLNYSQLVEQIRFDQAVNLLKDPTNKLIDIAFDLGYTDAANFTRAFKRWTGVSPSQFRNFHLQC</sequence>
<keyword evidence="1" id="KW-0805">Transcription regulation</keyword>
<dbReference type="InterPro" id="IPR020449">
    <property type="entry name" value="Tscrpt_reg_AraC-type_HTH"/>
</dbReference>
<evidence type="ECO:0000313" key="5">
    <source>
        <dbReference type="EMBL" id="MFB2892384.1"/>
    </source>
</evidence>
<organism evidence="5 6">
    <name type="scientific">Floridaenema flaviceps BLCC-F50</name>
    <dbReference type="NCBI Taxonomy" id="3153642"/>
    <lineage>
        <taxon>Bacteria</taxon>
        <taxon>Bacillati</taxon>
        <taxon>Cyanobacteriota</taxon>
        <taxon>Cyanophyceae</taxon>
        <taxon>Oscillatoriophycideae</taxon>
        <taxon>Aerosakkonematales</taxon>
        <taxon>Aerosakkonemataceae</taxon>
        <taxon>Floridanema</taxon>
        <taxon>Floridanema flaviceps</taxon>
    </lineage>
</organism>
<evidence type="ECO:0000259" key="4">
    <source>
        <dbReference type="PROSITE" id="PS01124"/>
    </source>
</evidence>
<feature type="domain" description="HTH araC/xylS-type" evidence="4">
    <location>
        <begin position="235"/>
        <end position="333"/>
    </location>
</feature>
<keyword evidence="6" id="KW-1185">Reference proteome</keyword>
<dbReference type="SUPFAM" id="SSF46689">
    <property type="entry name" value="Homeodomain-like"/>
    <property type="match status" value="1"/>
</dbReference>
<dbReference type="InterPro" id="IPR032687">
    <property type="entry name" value="AraC-type_N"/>
</dbReference>
<dbReference type="Proteomes" id="UP001576784">
    <property type="component" value="Unassembled WGS sequence"/>
</dbReference>